<dbReference type="PANTHER" id="PTHR34703">
    <property type="entry name" value="ANTIPORTER SUBUNIT MNHG2-RELATED"/>
    <property type="match status" value="1"/>
</dbReference>
<dbReference type="Proteomes" id="UP000280668">
    <property type="component" value="Unassembled WGS sequence"/>
</dbReference>
<protein>
    <submittedName>
        <fullName evidence="3">Multisubunit sodium/proton antiporter MrpG subunit</fullName>
    </submittedName>
</protein>
<proteinExistence type="inferred from homology"/>
<name>A0A3N2BBR9_9MICO</name>
<keyword evidence="2" id="KW-1133">Transmembrane helix</keyword>
<dbReference type="AlphaFoldDB" id="A0A3N2BBR9"/>
<keyword evidence="2" id="KW-0812">Transmembrane</keyword>
<feature type="transmembrane region" description="Helical" evidence="2">
    <location>
        <begin position="12"/>
        <end position="32"/>
    </location>
</feature>
<evidence type="ECO:0000313" key="3">
    <source>
        <dbReference type="EMBL" id="ROR72678.1"/>
    </source>
</evidence>
<feature type="transmembrane region" description="Helical" evidence="2">
    <location>
        <begin position="69"/>
        <end position="90"/>
    </location>
</feature>
<dbReference type="NCBIfam" id="TIGR01300">
    <property type="entry name" value="CPA3_mnhG_phaG"/>
    <property type="match status" value="1"/>
</dbReference>
<dbReference type="EMBL" id="RKHK01000001">
    <property type="protein sequence ID" value="ROR72678.1"/>
    <property type="molecule type" value="Genomic_DNA"/>
</dbReference>
<comment type="similarity">
    <text evidence="1">Belongs to the CPA3 antiporters (TC 2.A.63) subunit G family.</text>
</comment>
<dbReference type="RefSeq" id="WP_211336057.1">
    <property type="nucleotide sequence ID" value="NZ_RKHK01000001.1"/>
</dbReference>
<keyword evidence="4" id="KW-1185">Reference proteome</keyword>
<evidence type="ECO:0000256" key="2">
    <source>
        <dbReference type="SAM" id="Phobius"/>
    </source>
</evidence>
<keyword evidence="2" id="KW-0472">Membrane</keyword>
<reference evidence="3 4" key="1">
    <citation type="submission" date="2018-11" db="EMBL/GenBank/DDBJ databases">
        <title>Sequencing the genomes of 1000 actinobacteria strains.</title>
        <authorList>
            <person name="Klenk H.-P."/>
        </authorList>
    </citation>
    <scope>NUCLEOTIDE SEQUENCE [LARGE SCALE GENOMIC DNA]</scope>
    <source>
        <strain evidence="3 4">DSM 11294</strain>
    </source>
</reference>
<sequence>MSDAVLEGVSLAGALLMLGGSALILIAAIGVVRFPHLLTRMHAAAKPQNLGLVLLMSGLALQIRQPVVVWTLLLVVACQLVTAPIAAHMVGRAGFRTGRIDPEDLEVDELTEDLAAAARLSNDEVARRLAERGRRSED</sequence>
<accession>A0A3N2BBR9</accession>
<dbReference type="Pfam" id="PF03334">
    <property type="entry name" value="PhaG_MnhG_YufB"/>
    <property type="match status" value="1"/>
</dbReference>
<dbReference type="PANTHER" id="PTHR34703:SF1">
    <property type="entry name" value="ANTIPORTER SUBUNIT MNHG2-RELATED"/>
    <property type="match status" value="1"/>
</dbReference>
<dbReference type="GO" id="GO:0015385">
    <property type="term" value="F:sodium:proton antiporter activity"/>
    <property type="evidence" value="ECO:0007669"/>
    <property type="project" value="TreeGrafter"/>
</dbReference>
<evidence type="ECO:0000256" key="1">
    <source>
        <dbReference type="ARBA" id="ARBA00008404"/>
    </source>
</evidence>
<evidence type="ECO:0000313" key="4">
    <source>
        <dbReference type="Proteomes" id="UP000280668"/>
    </source>
</evidence>
<dbReference type="InterPro" id="IPR005133">
    <property type="entry name" value="PhaG_MnhG_YufB"/>
</dbReference>
<dbReference type="NCBIfam" id="NF009314">
    <property type="entry name" value="PRK12674.1-2"/>
    <property type="match status" value="1"/>
</dbReference>
<organism evidence="3 4">
    <name type="scientific">Bogoriella caseilytica</name>
    <dbReference type="NCBI Taxonomy" id="56055"/>
    <lineage>
        <taxon>Bacteria</taxon>
        <taxon>Bacillati</taxon>
        <taxon>Actinomycetota</taxon>
        <taxon>Actinomycetes</taxon>
        <taxon>Micrococcales</taxon>
        <taxon>Bogoriellaceae</taxon>
        <taxon>Bogoriella</taxon>
    </lineage>
</organism>
<gene>
    <name evidence="3" type="ORF">EDD31_1036</name>
</gene>
<comment type="caution">
    <text evidence="3">The sequence shown here is derived from an EMBL/GenBank/DDBJ whole genome shotgun (WGS) entry which is preliminary data.</text>
</comment>